<dbReference type="AlphaFoldDB" id="A0AA35SDZ3"/>
<gene>
    <name evidence="2" type="ORF">GBAR_LOCUS15525</name>
</gene>
<accession>A0AA35SDZ3</accession>
<reference evidence="2" key="1">
    <citation type="submission" date="2023-03" db="EMBL/GenBank/DDBJ databases">
        <authorList>
            <person name="Steffen K."/>
            <person name="Cardenas P."/>
        </authorList>
    </citation>
    <scope>NUCLEOTIDE SEQUENCE</scope>
</reference>
<dbReference type="EMBL" id="CASHTH010002259">
    <property type="protein sequence ID" value="CAI8027122.1"/>
    <property type="molecule type" value="Genomic_DNA"/>
</dbReference>
<feature type="non-terminal residue" evidence="2">
    <location>
        <position position="1"/>
    </location>
</feature>
<protein>
    <submittedName>
        <fullName evidence="2">Uncharacterized protein</fullName>
    </submittedName>
</protein>
<keyword evidence="3" id="KW-1185">Reference proteome</keyword>
<evidence type="ECO:0000313" key="2">
    <source>
        <dbReference type="EMBL" id="CAI8027122.1"/>
    </source>
</evidence>
<name>A0AA35SDZ3_GEOBA</name>
<comment type="caution">
    <text evidence="2">The sequence shown here is derived from an EMBL/GenBank/DDBJ whole genome shotgun (WGS) entry which is preliminary data.</text>
</comment>
<evidence type="ECO:0000256" key="1">
    <source>
        <dbReference type="SAM" id="MobiDB-lite"/>
    </source>
</evidence>
<feature type="region of interest" description="Disordered" evidence="1">
    <location>
        <begin position="23"/>
        <end position="42"/>
    </location>
</feature>
<proteinExistence type="predicted"/>
<evidence type="ECO:0000313" key="3">
    <source>
        <dbReference type="Proteomes" id="UP001174909"/>
    </source>
</evidence>
<organism evidence="2 3">
    <name type="scientific">Geodia barretti</name>
    <name type="common">Barrett's horny sponge</name>
    <dbReference type="NCBI Taxonomy" id="519541"/>
    <lineage>
        <taxon>Eukaryota</taxon>
        <taxon>Metazoa</taxon>
        <taxon>Porifera</taxon>
        <taxon>Demospongiae</taxon>
        <taxon>Heteroscleromorpha</taxon>
        <taxon>Tetractinellida</taxon>
        <taxon>Astrophorina</taxon>
        <taxon>Geodiidae</taxon>
        <taxon>Geodia</taxon>
    </lineage>
</organism>
<sequence>MVHQMLSDGNLKFAQLLRNALVTKGPPGADGAPGFTGAPGDA</sequence>
<dbReference type="Proteomes" id="UP001174909">
    <property type="component" value="Unassembled WGS sequence"/>
</dbReference>